<name>A0AAE4BN49_9DEIO</name>
<accession>A0AAE4BN49</accession>
<comment type="caution">
    <text evidence="2">The sequence shown here is derived from an EMBL/GenBank/DDBJ whole genome shotgun (WGS) entry which is preliminary data.</text>
</comment>
<dbReference type="AlphaFoldDB" id="A0AAE4BN49"/>
<dbReference type="Pfam" id="PF02342">
    <property type="entry name" value="TerD"/>
    <property type="match status" value="1"/>
</dbReference>
<dbReference type="InterPro" id="IPR051324">
    <property type="entry name" value="Stress/Tellurium_Resist"/>
</dbReference>
<dbReference type="Gene3D" id="2.60.60.30">
    <property type="entry name" value="sav2460 like domains"/>
    <property type="match status" value="2"/>
</dbReference>
<sequence>MTQLQRGQRTPLAQIINANTFELRVTVQGNAHEYDVACFVLGDQDKVLSDDHVVFYNQRRSPDGAVEFSSSSGSGRTDARFTVNLAAVDHRVHAMVVTVTPDGGDLRGVTAGTVSVMQGAETRATFAFTGTDFTTERAIMAVQLYKRGGEWRLYVNGQGFAGGLDALVRHFGAAVAAPDAPRPVPAPAPTPAPTAPSVSLTKVTLNKQGDAARISLTKGAPQPVHVNLNWTQGRTRGIFGGSGASDLDLGCMLELEDGSKGVMQALGGNLGRKGTHPYIYVDKDDRSGHASDGENLYVEQPGLIRRVLIFAFIYEGTANFRDVSAHMTLRDTAGNEVKLNLDNPSGMARFCAVALLERQGDQLIVRKEEQYFRDHEDCDRHYRFGFNWRPGSK</sequence>
<dbReference type="InterPro" id="IPR017115">
    <property type="entry name" value="Tellurite_resistance_TerA"/>
</dbReference>
<dbReference type="InterPro" id="IPR003325">
    <property type="entry name" value="TerD"/>
</dbReference>
<dbReference type="PIRSF" id="PIRSF037118">
    <property type="entry name" value="Tellurite_resistance_TerA"/>
    <property type="match status" value="1"/>
</dbReference>
<protein>
    <submittedName>
        <fullName evidence="2">Tellurite resistance protein TerA</fullName>
    </submittedName>
</protein>
<dbReference type="EMBL" id="JAVDQK010000004">
    <property type="protein sequence ID" value="MDR6218361.1"/>
    <property type="molecule type" value="Genomic_DNA"/>
</dbReference>
<dbReference type="PANTHER" id="PTHR32097:SF3">
    <property type="entry name" value="TELLURITE RESISTANCE PROTEIN"/>
    <property type="match status" value="1"/>
</dbReference>
<evidence type="ECO:0000313" key="3">
    <source>
        <dbReference type="Proteomes" id="UP001185331"/>
    </source>
</evidence>
<proteinExistence type="predicted"/>
<dbReference type="Proteomes" id="UP001185331">
    <property type="component" value="Unassembled WGS sequence"/>
</dbReference>
<gene>
    <name evidence="2" type="ORF">J2Y00_001924</name>
</gene>
<dbReference type="CDD" id="cd06974">
    <property type="entry name" value="TerD_like"/>
    <property type="match status" value="2"/>
</dbReference>
<organism evidence="2 3">
    <name type="scientific">Deinococcus soli</name>
    <name type="common">ex Cha et al. 2016</name>
    <dbReference type="NCBI Taxonomy" id="1309411"/>
    <lineage>
        <taxon>Bacteria</taxon>
        <taxon>Thermotogati</taxon>
        <taxon>Deinococcota</taxon>
        <taxon>Deinococci</taxon>
        <taxon>Deinococcales</taxon>
        <taxon>Deinococcaceae</taxon>
        <taxon>Deinococcus</taxon>
    </lineage>
</organism>
<reference evidence="2" key="1">
    <citation type="submission" date="2023-07" db="EMBL/GenBank/DDBJ databases">
        <title>Sorghum-associated microbial communities from plants grown in Nebraska, USA.</title>
        <authorList>
            <person name="Schachtman D."/>
        </authorList>
    </citation>
    <scope>NUCLEOTIDE SEQUENCE</scope>
    <source>
        <strain evidence="2">BE330</strain>
    </source>
</reference>
<dbReference type="PANTHER" id="PTHR32097">
    <property type="entry name" value="CAMP-BINDING PROTEIN 1-RELATED"/>
    <property type="match status" value="1"/>
</dbReference>
<dbReference type="RefSeq" id="WP_309854779.1">
    <property type="nucleotide sequence ID" value="NZ_JAVDQJ010000005.1"/>
</dbReference>
<evidence type="ECO:0000259" key="1">
    <source>
        <dbReference type="Pfam" id="PF02342"/>
    </source>
</evidence>
<feature type="domain" description="TerD" evidence="1">
    <location>
        <begin position="2"/>
        <end position="171"/>
    </location>
</feature>
<evidence type="ECO:0000313" key="2">
    <source>
        <dbReference type="EMBL" id="MDR6218361.1"/>
    </source>
</evidence>